<keyword evidence="2" id="KW-1185">Reference proteome</keyword>
<evidence type="ECO:0000313" key="1">
    <source>
        <dbReference type="EMBL" id="KAL3854882.1"/>
    </source>
</evidence>
<reference evidence="1 2" key="1">
    <citation type="submission" date="2024-11" db="EMBL/GenBank/DDBJ databases">
        <title>Chromosome-level genome assembly of the freshwater bivalve Anodonta woodiana.</title>
        <authorList>
            <person name="Chen X."/>
        </authorList>
    </citation>
    <scope>NUCLEOTIDE SEQUENCE [LARGE SCALE GENOMIC DNA]</scope>
    <source>
        <strain evidence="1">MN2024</strain>
        <tissue evidence="1">Gills</tissue>
    </source>
</reference>
<dbReference type="Proteomes" id="UP001634394">
    <property type="component" value="Unassembled WGS sequence"/>
</dbReference>
<feature type="non-terminal residue" evidence="1">
    <location>
        <position position="1"/>
    </location>
</feature>
<evidence type="ECO:0000313" key="2">
    <source>
        <dbReference type="Proteomes" id="UP001634394"/>
    </source>
</evidence>
<sequence>VKCSSQTSQTELFQVMLSARYNVLATPDKSTRTVPNDIVCQTKCHCPTSHVKENHSLQCCLA</sequence>
<comment type="caution">
    <text evidence="1">The sequence shown here is derived from an EMBL/GenBank/DDBJ whole genome shotgun (WGS) entry which is preliminary data.</text>
</comment>
<name>A0ABD3UZN4_SINWO</name>
<dbReference type="AlphaFoldDB" id="A0ABD3UZN4"/>
<organism evidence="1 2">
    <name type="scientific">Sinanodonta woodiana</name>
    <name type="common">Chinese pond mussel</name>
    <name type="synonym">Anodonta woodiana</name>
    <dbReference type="NCBI Taxonomy" id="1069815"/>
    <lineage>
        <taxon>Eukaryota</taxon>
        <taxon>Metazoa</taxon>
        <taxon>Spiralia</taxon>
        <taxon>Lophotrochozoa</taxon>
        <taxon>Mollusca</taxon>
        <taxon>Bivalvia</taxon>
        <taxon>Autobranchia</taxon>
        <taxon>Heteroconchia</taxon>
        <taxon>Palaeoheterodonta</taxon>
        <taxon>Unionida</taxon>
        <taxon>Unionoidea</taxon>
        <taxon>Unionidae</taxon>
        <taxon>Unioninae</taxon>
        <taxon>Sinanodonta</taxon>
    </lineage>
</organism>
<protein>
    <submittedName>
        <fullName evidence="1">Uncharacterized protein</fullName>
    </submittedName>
</protein>
<accession>A0ABD3UZN4</accession>
<proteinExistence type="predicted"/>
<dbReference type="EMBL" id="JBJQND010000014">
    <property type="protein sequence ID" value="KAL3854882.1"/>
    <property type="molecule type" value="Genomic_DNA"/>
</dbReference>
<feature type="non-terminal residue" evidence="1">
    <location>
        <position position="62"/>
    </location>
</feature>
<gene>
    <name evidence="1" type="ORF">ACJMK2_014118</name>
</gene>